<reference evidence="7 8" key="1">
    <citation type="submission" date="2017-11" db="EMBL/GenBank/DDBJ databases">
        <title>Draft genome sequences of strains TRE 1, TRE D, TRE H and TRI 7, isolated from tamarins, belonging to four potential novel Bifidobacterium species.</title>
        <authorList>
            <person name="Mattarelli P."/>
            <person name="Modesto M."/>
            <person name="Bonetti A."/>
            <person name="Puglisi E."/>
            <person name="Morelli L."/>
        </authorList>
    </citation>
    <scope>NUCLEOTIDE SEQUENCE [LARGE SCALE GENOMIC DNA]</scope>
    <source>
        <strain evidence="8">TRED</strain>
    </source>
</reference>
<dbReference type="Gene3D" id="3.30.1340.10">
    <property type="entry name" value="HPr-like"/>
    <property type="match status" value="1"/>
</dbReference>
<evidence type="ECO:0000256" key="4">
    <source>
        <dbReference type="ARBA" id="ARBA00022490"/>
    </source>
</evidence>
<protein>
    <recommendedName>
        <fullName evidence="3">Phosphocarrier protein HPr</fullName>
    </recommendedName>
</protein>
<keyword evidence="5" id="KW-0598">Phosphotransferase system</keyword>
<dbReference type="AlphaFoldDB" id="A0A2M9HQJ8"/>
<dbReference type="CDD" id="cd00367">
    <property type="entry name" value="PTS-HPr_like"/>
    <property type="match status" value="1"/>
</dbReference>
<feature type="domain" description="HPr" evidence="6">
    <location>
        <begin position="3"/>
        <end position="88"/>
    </location>
</feature>
<dbReference type="InterPro" id="IPR001020">
    <property type="entry name" value="PTS_HPr_His_P_site"/>
</dbReference>
<evidence type="ECO:0000313" key="7">
    <source>
        <dbReference type="EMBL" id="PJM79100.1"/>
    </source>
</evidence>
<evidence type="ECO:0000256" key="5">
    <source>
        <dbReference type="ARBA" id="ARBA00022683"/>
    </source>
</evidence>
<keyword evidence="4" id="KW-0963">Cytoplasm</keyword>
<dbReference type="PANTHER" id="PTHR33705">
    <property type="entry name" value="PHOSPHOCARRIER PROTEIN HPR"/>
    <property type="match status" value="1"/>
</dbReference>
<evidence type="ECO:0000259" key="6">
    <source>
        <dbReference type="PROSITE" id="PS51350"/>
    </source>
</evidence>
<sequence length="88" mass="8706">MTTITRTVTIRNPLGIHARPAARLVQAAQASGCTVTIALPGAAPVSAESILSIMGLGLAQGDVVTITATGDDAESAAESLAAILHADA</sequence>
<dbReference type="NCBIfam" id="TIGR01003">
    <property type="entry name" value="PTS_HPr_family"/>
    <property type="match status" value="1"/>
</dbReference>
<organism evidence="7 8">
    <name type="scientific">Bifidobacterium scaligerum</name>
    <dbReference type="NCBI Taxonomy" id="2052656"/>
    <lineage>
        <taxon>Bacteria</taxon>
        <taxon>Bacillati</taxon>
        <taxon>Actinomycetota</taxon>
        <taxon>Actinomycetes</taxon>
        <taxon>Bifidobacteriales</taxon>
        <taxon>Bifidobacteriaceae</taxon>
        <taxon>Bifidobacterium</taxon>
    </lineage>
</organism>
<dbReference type="GO" id="GO:0009401">
    <property type="term" value="P:phosphoenolpyruvate-dependent sugar phosphotransferase system"/>
    <property type="evidence" value="ECO:0007669"/>
    <property type="project" value="UniProtKB-KW"/>
</dbReference>
<dbReference type="PRINTS" id="PR00107">
    <property type="entry name" value="PHOSPHOCPHPR"/>
</dbReference>
<gene>
    <name evidence="7" type="ORF">CUU80_06970</name>
</gene>
<comment type="subcellular location">
    <subcellularLocation>
        <location evidence="2">Cytoplasm</location>
    </subcellularLocation>
</comment>
<evidence type="ECO:0000256" key="1">
    <source>
        <dbReference type="ARBA" id="ARBA00003681"/>
    </source>
</evidence>
<evidence type="ECO:0000313" key="8">
    <source>
        <dbReference type="Proteomes" id="UP000228755"/>
    </source>
</evidence>
<dbReference type="SUPFAM" id="SSF55594">
    <property type="entry name" value="HPr-like"/>
    <property type="match status" value="1"/>
</dbReference>
<comment type="caution">
    <text evidence="7">The sequence shown here is derived from an EMBL/GenBank/DDBJ whole genome shotgun (WGS) entry which is preliminary data.</text>
</comment>
<proteinExistence type="predicted"/>
<dbReference type="RefSeq" id="WP_100496613.1">
    <property type="nucleotide sequence ID" value="NZ_PGLQ01000003.1"/>
</dbReference>
<evidence type="ECO:0000256" key="2">
    <source>
        <dbReference type="ARBA" id="ARBA00004496"/>
    </source>
</evidence>
<dbReference type="PANTHER" id="PTHR33705:SF2">
    <property type="entry name" value="PHOSPHOCARRIER PROTEIN NPR"/>
    <property type="match status" value="1"/>
</dbReference>
<dbReference type="InterPro" id="IPR050399">
    <property type="entry name" value="HPr"/>
</dbReference>
<accession>A0A2M9HQJ8</accession>
<comment type="function">
    <text evidence="1">General (non sugar-specific) component of the phosphoenolpyruvate-dependent sugar phosphotransferase system (sugar PTS). This major carbohydrate active-transport system catalyzes the phosphorylation of incoming sugar substrates concomitantly with their translocation across the cell membrane. The phosphoryl group from phosphoenolpyruvate (PEP) is transferred to the phosphoryl carrier protein HPr by enzyme I. Phospho-HPr then transfers it to the PTS EIIA domain.</text>
</comment>
<dbReference type="PROSITE" id="PS00369">
    <property type="entry name" value="PTS_HPR_HIS"/>
    <property type="match status" value="1"/>
</dbReference>
<dbReference type="PROSITE" id="PS51350">
    <property type="entry name" value="PTS_HPR_DOM"/>
    <property type="match status" value="1"/>
</dbReference>
<dbReference type="Proteomes" id="UP000228755">
    <property type="component" value="Unassembled WGS sequence"/>
</dbReference>
<dbReference type="InterPro" id="IPR035895">
    <property type="entry name" value="HPr-like_sf"/>
</dbReference>
<keyword evidence="8" id="KW-1185">Reference proteome</keyword>
<dbReference type="InterPro" id="IPR000032">
    <property type="entry name" value="HPr-like"/>
</dbReference>
<dbReference type="Pfam" id="PF00381">
    <property type="entry name" value="PTS-HPr"/>
    <property type="match status" value="1"/>
</dbReference>
<dbReference type="OrthoDB" id="9809047at2"/>
<dbReference type="GO" id="GO:0005737">
    <property type="term" value="C:cytoplasm"/>
    <property type="evidence" value="ECO:0007669"/>
    <property type="project" value="UniProtKB-SubCell"/>
</dbReference>
<dbReference type="EMBL" id="PGLQ01000003">
    <property type="protein sequence ID" value="PJM79100.1"/>
    <property type="molecule type" value="Genomic_DNA"/>
</dbReference>
<name>A0A2M9HQJ8_9BIFI</name>
<evidence type="ECO:0000256" key="3">
    <source>
        <dbReference type="ARBA" id="ARBA00020422"/>
    </source>
</evidence>